<keyword evidence="2" id="KW-1185">Reference proteome</keyword>
<dbReference type="Proteomes" id="UP000078200">
    <property type="component" value="Unassembled WGS sequence"/>
</dbReference>
<organism evidence="1 2">
    <name type="scientific">Glossina austeni</name>
    <name type="common">Savannah tsetse fly</name>
    <dbReference type="NCBI Taxonomy" id="7395"/>
    <lineage>
        <taxon>Eukaryota</taxon>
        <taxon>Metazoa</taxon>
        <taxon>Ecdysozoa</taxon>
        <taxon>Arthropoda</taxon>
        <taxon>Hexapoda</taxon>
        <taxon>Insecta</taxon>
        <taxon>Pterygota</taxon>
        <taxon>Neoptera</taxon>
        <taxon>Endopterygota</taxon>
        <taxon>Diptera</taxon>
        <taxon>Brachycera</taxon>
        <taxon>Muscomorpha</taxon>
        <taxon>Hippoboscoidea</taxon>
        <taxon>Glossinidae</taxon>
        <taxon>Glossina</taxon>
    </lineage>
</organism>
<name>A0A1A9VLH2_GLOAU</name>
<dbReference type="EnsemblMetazoa" id="GAUT040718-RA">
    <property type="protein sequence ID" value="GAUT040718-PA"/>
    <property type="gene ID" value="GAUT040718"/>
</dbReference>
<reference evidence="1" key="1">
    <citation type="submission" date="2020-05" db="UniProtKB">
        <authorList>
            <consortium name="EnsemblMetazoa"/>
        </authorList>
    </citation>
    <scope>IDENTIFICATION</scope>
    <source>
        <strain evidence="1">TTRI</strain>
    </source>
</reference>
<accession>A0A1A9VLH2</accession>
<evidence type="ECO:0000313" key="2">
    <source>
        <dbReference type="Proteomes" id="UP000078200"/>
    </source>
</evidence>
<evidence type="ECO:0000313" key="1">
    <source>
        <dbReference type="EnsemblMetazoa" id="GAUT040718-PA"/>
    </source>
</evidence>
<dbReference type="VEuPathDB" id="VectorBase:GAUT040718"/>
<sequence length="134" mass="15435">MPLSRQIWVTFAETHSTIDAKSAYKENKIEWYTKDSRKGNALSFFVMDDDKFRTHQYRTPCLNLCNYEPGICPPIALIARLGQNAFEESIFLCPNNTILHRVLSGVENRSMIFCVGWDQNRVACDKLLRSANNN</sequence>
<dbReference type="AlphaFoldDB" id="A0A1A9VLH2"/>
<protein>
    <submittedName>
        <fullName evidence="1">Uncharacterized protein</fullName>
    </submittedName>
</protein>
<proteinExistence type="predicted"/>